<evidence type="ECO:0000256" key="12">
    <source>
        <dbReference type="RuleBase" id="RU000618"/>
    </source>
</evidence>
<dbReference type="SUPFAM" id="SSF50249">
    <property type="entry name" value="Nucleic acid-binding proteins"/>
    <property type="match status" value="1"/>
</dbReference>
<dbReference type="CDD" id="cd17748">
    <property type="entry name" value="BRCT_DNA_ligase_like"/>
    <property type="match status" value="1"/>
</dbReference>
<evidence type="ECO:0000256" key="6">
    <source>
        <dbReference type="ARBA" id="ARBA00022833"/>
    </source>
</evidence>
<proteinExistence type="inferred from homology"/>
<dbReference type="InterPro" id="IPR004150">
    <property type="entry name" value="NAD_DNA_ligase_OB"/>
</dbReference>
<dbReference type="PROSITE" id="PS50172">
    <property type="entry name" value="BRCT"/>
    <property type="match status" value="1"/>
</dbReference>
<evidence type="ECO:0000256" key="7">
    <source>
        <dbReference type="ARBA" id="ARBA00022842"/>
    </source>
</evidence>
<feature type="binding site" evidence="11">
    <location>
        <begin position="82"/>
        <end position="83"/>
    </location>
    <ligand>
        <name>NAD(+)</name>
        <dbReference type="ChEBI" id="CHEBI:57540"/>
    </ligand>
</feature>
<keyword evidence="4 11" id="KW-0479">Metal-binding</keyword>
<dbReference type="InterPro" id="IPR033136">
    <property type="entry name" value="DNA_ligase_CS"/>
</dbReference>
<keyword evidence="3 11" id="KW-0235">DNA replication</keyword>
<feature type="active site" description="N6-AMP-lysine intermediate" evidence="11">
    <location>
        <position position="116"/>
    </location>
</feature>
<dbReference type="InterPro" id="IPR036420">
    <property type="entry name" value="BRCT_dom_sf"/>
</dbReference>
<evidence type="ECO:0000256" key="9">
    <source>
        <dbReference type="ARBA" id="ARBA00023204"/>
    </source>
</evidence>
<evidence type="ECO:0000256" key="11">
    <source>
        <dbReference type="HAMAP-Rule" id="MF_01588"/>
    </source>
</evidence>
<feature type="binding site" evidence="11">
    <location>
        <position position="294"/>
    </location>
    <ligand>
        <name>NAD(+)</name>
        <dbReference type="ChEBI" id="CHEBI:57540"/>
    </ligand>
</feature>
<dbReference type="GO" id="GO:0003911">
    <property type="term" value="F:DNA ligase (NAD+) activity"/>
    <property type="evidence" value="ECO:0007669"/>
    <property type="project" value="UniProtKB-EC"/>
</dbReference>
<dbReference type="SUPFAM" id="SSF52113">
    <property type="entry name" value="BRCT domain"/>
    <property type="match status" value="1"/>
</dbReference>
<feature type="domain" description="BRCT" evidence="13">
    <location>
        <begin position="595"/>
        <end position="679"/>
    </location>
</feature>
<comment type="caution">
    <text evidence="11">Lacks conserved residue(s) required for the propagation of feature annotation.</text>
</comment>
<dbReference type="Pfam" id="PF03119">
    <property type="entry name" value="DNA_ligase_ZBD"/>
    <property type="match status" value="1"/>
</dbReference>
<keyword evidence="5 11" id="KW-0227">DNA damage</keyword>
<name>A0ABS8C0J5_9ALTE</name>
<dbReference type="PROSITE" id="PS01055">
    <property type="entry name" value="DNA_LIGASE_N1"/>
    <property type="match status" value="1"/>
</dbReference>
<evidence type="ECO:0000256" key="3">
    <source>
        <dbReference type="ARBA" id="ARBA00022705"/>
    </source>
</evidence>
<feature type="binding site" evidence="11">
    <location>
        <begin position="33"/>
        <end position="37"/>
    </location>
    <ligand>
        <name>NAD(+)</name>
        <dbReference type="ChEBI" id="CHEBI:57540"/>
    </ligand>
</feature>
<comment type="function">
    <text evidence="1 11">DNA ligase that catalyzes the formation of phosphodiester linkages between 5'-phosphoryl and 3'-hydroxyl groups in double-stranded DNA using NAD as a coenzyme and as the energy source for the reaction. It is essential for DNA replication and repair of damaged DNA.</text>
</comment>
<evidence type="ECO:0000259" key="13">
    <source>
        <dbReference type="PROSITE" id="PS50172"/>
    </source>
</evidence>
<dbReference type="InterPro" id="IPR010994">
    <property type="entry name" value="RuvA_2-like"/>
</dbReference>
<keyword evidence="6 11" id="KW-0862">Zinc</keyword>
<feature type="binding site" evidence="11">
    <location>
        <position position="137"/>
    </location>
    <ligand>
        <name>NAD(+)</name>
        <dbReference type="ChEBI" id="CHEBI:57540"/>
    </ligand>
</feature>
<dbReference type="InterPro" id="IPR012340">
    <property type="entry name" value="NA-bd_OB-fold"/>
</dbReference>
<dbReference type="NCBIfam" id="NF005932">
    <property type="entry name" value="PRK07956.1"/>
    <property type="match status" value="1"/>
</dbReference>
<dbReference type="InterPro" id="IPR013840">
    <property type="entry name" value="DNAligase_N"/>
</dbReference>
<dbReference type="InterPro" id="IPR041663">
    <property type="entry name" value="DisA/LigA_HHH"/>
</dbReference>
<evidence type="ECO:0000256" key="5">
    <source>
        <dbReference type="ARBA" id="ARBA00022763"/>
    </source>
</evidence>
<comment type="caution">
    <text evidence="14">The sequence shown here is derived from an EMBL/GenBank/DDBJ whole genome shotgun (WGS) entry which is preliminary data.</text>
</comment>
<dbReference type="NCBIfam" id="TIGR00575">
    <property type="entry name" value="dnlj"/>
    <property type="match status" value="1"/>
</dbReference>
<comment type="cofactor">
    <cofactor evidence="11">
        <name>Mg(2+)</name>
        <dbReference type="ChEBI" id="CHEBI:18420"/>
    </cofactor>
    <cofactor evidence="11">
        <name>Mn(2+)</name>
        <dbReference type="ChEBI" id="CHEBI:29035"/>
    </cofactor>
</comment>
<keyword evidence="2 11" id="KW-0436">Ligase</keyword>
<keyword evidence="11" id="KW-0464">Manganese</keyword>
<feature type="binding site" evidence="11">
    <location>
        <position position="415"/>
    </location>
    <ligand>
        <name>Zn(2+)</name>
        <dbReference type="ChEBI" id="CHEBI:29105"/>
    </ligand>
</feature>
<dbReference type="Pfam" id="PF14520">
    <property type="entry name" value="HHH_5"/>
    <property type="match status" value="1"/>
</dbReference>
<feature type="binding site" evidence="11">
    <location>
        <position position="174"/>
    </location>
    <ligand>
        <name>NAD(+)</name>
        <dbReference type="ChEBI" id="CHEBI:57540"/>
    </ligand>
</feature>
<evidence type="ECO:0000256" key="8">
    <source>
        <dbReference type="ARBA" id="ARBA00023027"/>
    </source>
</evidence>
<dbReference type="InterPro" id="IPR003583">
    <property type="entry name" value="Hlx-hairpin-Hlx_DNA-bd_motif"/>
</dbReference>
<feature type="binding site" evidence="11">
    <location>
        <position position="318"/>
    </location>
    <ligand>
        <name>NAD(+)</name>
        <dbReference type="ChEBI" id="CHEBI:57540"/>
    </ligand>
</feature>
<dbReference type="Gene3D" id="2.40.50.140">
    <property type="entry name" value="Nucleic acid-binding proteins"/>
    <property type="match status" value="1"/>
</dbReference>
<dbReference type="Gene3D" id="1.10.287.610">
    <property type="entry name" value="Helix hairpin bin"/>
    <property type="match status" value="1"/>
</dbReference>
<keyword evidence="7 11" id="KW-0460">Magnesium</keyword>
<dbReference type="InterPro" id="IPR004149">
    <property type="entry name" value="Znf_DNAligase_C4"/>
</dbReference>
<dbReference type="Gene3D" id="3.30.470.30">
    <property type="entry name" value="DNA ligase/mRNA capping enzyme"/>
    <property type="match status" value="1"/>
</dbReference>
<dbReference type="Pfam" id="PF01653">
    <property type="entry name" value="DNA_ligase_aden"/>
    <property type="match status" value="1"/>
</dbReference>
<accession>A0ABS8C0J5</accession>
<dbReference type="Gene3D" id="1.10.150.20">
    <property type="entry name" value="5' to 3' exonuclease, C-terminal subdomain"/>
    <property type="match status" value="2"/>
</dbReference>
<dbReference type="PIRSF" id="PIRSF001604">
    <property type="entry name" value="LigA"/>
    <property type="match status" value="1"/>
</dbReference>
<dbReference type="EC" id="6.5.1.2" evidence="11 12"/>
<reference evidence="14 15" key="1">
    <citation type="submission" date="2021-10" db="EMBL/GenBank/DDBJ databases">
        <title>Alishewanella koreense sp. nov. isolated from seawater of southwestern coast in South Korea and the proposal for the reclassification of Rheinheimera perlucida and Rheinheimera tuosuensis as Arsukibacterium perlucida and Arsukibacterium tuosuensis.</title>
        <authorList>
            <person name="Kim K.H."/>
            <person name="Ruan W."/>
            <person name="Kim K.R."/>
            <person name="Baek J.H."/>
            <person name="Jeon C.O."/>
        </authorList>
    </citation>
    <scope>NUCLEOTIDE SEQUENCE [LARGE SCALE GENOMIC DNA]</scope>
    <source>
        <strain evidence="14 15">16-MA</strain>
    </source>
</reference>
<dbReference type="Gene3D" id="6.20.10.30">
    <property type="match status" value="1"/>
</dbReference>
<dbReference type="Pfam" id="PF00533">
    <property type="entry name" value="BRCT"/>
    <property type="match status" value="1"/>
</dbReference>
<dbReference type="Proteomes" id="UP000633814">
    <property type="component" value="Unassembled WGS sequence"/>
</dbReference>
<comment type="catalytic activity">
    <reaction evidence="10 11 12">
        <text>NAD(+) + (deoxyribonucleotide)n-3'-hydroxyl + 5'-phospho-(deoxyribonucleotide)m = (deoxyribonucleotide)n+m + AMP + beta-nicotinamide D-nucleotide.</text>
        <dbReference type="EC" id="6.5.1.2"/>
    </reaction>
</comment>
<evidence type="ECO:0000256" key="2">
    <source>
        <dbReference type="ARBA" id="ARBA00022598"/>
    </source>
</evidence>
<keyword evidence="15" id="KW-1185">Reference proteome</keyword>
<organism evidence="14 15">
    <name type="scientific">Alishewanella maricola</name>
    <dbReference type="NCBI Taxonomy" id="2795740"/>
    <lineage>
        <taxon>Bacteria</taxon>
        <taxon>Pseudomonadati</taxon>
        <taxon>Pseudomonadota</taxon>
        <taxon>Gammaproteobacteria</taxon>
        <taxon>Alteromonadales</taxon>
        <taxon>Alteromonadaceae</taxon>
        <taxon>Alishewanella</taxon>
    </lineage>
</organism>
<comment type="similarity">
    <text evidence="11">Belongs to the NAD-dependent DNA ligase family. LigA subfamily.</text>
</comment>
<keyword evidence="9 11" id="KW-0234">DNA repair</keyword>
<feature type="binding site" evidence="11">
    <location>
        <position position="412"/>
    </location>
    <ligand>
        <name>Zn(2+)</name>
        <dbReference type="ChEBI" id="CHEBI:29105"/>
    </ligand>
</feature>
<dbReference type="SUPFAM" id="SSF56091">
    <property type="entry name" value="DNA ligase/mRNA capping enzyme, catalytic domain"/>
    <property type="match status" value="1"/>
</dbReference>
<evidence type="ECO:0000313" key="14">
    <source>
        <dbReference type="EMBL" id="MCB5225822.1"/>
    </source>
</evidence>
<protein>
    <recommendedName>
        <fullName evidence="11 12">DNA ligase</fullName>
        <ecNumber evidence="11 12">6.5.1.2</ecNumber>
    </recommendedName>
    <alternativeName>
        <fullName evidence="11">Polydeoxyribonucleotide synthase [NAD(+)]</fullName>
    </alternativeName>
</protein>
<dbReference type="Gene3D" id="3.40.50.10190">
    <property type="entry name" value="BRCT domain"/>
    <property type="match status" value="1"/>
</dbReference>
<dbReference type="EMBL" id="JAEINI020000001">
    <property type="protein sequence ID" value="MCB5225822.1"/>
    <property type="molecule type" value="Genomic_DNA"/>
</dbReference>
<dbReference type="SMART" id="SM00532">
    <property type="entry name" value="LIGANc"/>
    <property type="match status" value="1"/>
</dbReference>
<dbReference type="Pfam" id="PF12826">
    <property type="entry name" value="HHH_2"/>
    <property type="match status" value="1"/>
</dbReference>
<dbReference type="SMART" id="SM00278">
    <property type="entry name" value="HhH1"/>
    <property type="match status" value="4"/>
</dbReference>
<dbReference type="InterPro" id="IPR001679">
    <property type="entry name" value="DNA_ligase"/>
</dbReference>
<dbReference type="InterPro" id="IPR013839">
    <property type="entry name" value="DNAligase_adenylation"/>
</dbReference>
<dbReference type="PROSITE" id="PS01056">
    <property type="entry name" value="DNA_LIGASE_N2"/>
    <property type="match status" value="1"/>
</dbReference>
<evidence type="ECO:0000256" key="10">
    <source>
        <dbReference type="ARBA" id="ARBA00034005"/>
    </source>
</evidence>
<evidence type="ECO:0000256" key="1">
    <source>
        <dbReference type="ARBA" id="ARBA00004067"/>
    </source>
</evidence>
<evidence type="ECO:0000313" key="15">
    <source>
        <dbReference type="Proteomes" id="UP000633814"/>
    </source>
</evidence>
<gene>
    <name evidence="11 14" type="primary">ligA</name>
    <name evidence="14" type="ORF">JAO78_003220</name>
</gene>
<dbReference type="Pfam" id="PF03120">
    <property type="entry name" value="OB_DNA_ligase"/>
    <property type="match status" value="1"/>
</dbReference>
<dbReference type="HAMAP" id="MF_01588">
    <property type="entry name" value="DNA_ligase_A"/>
    <property type="match status" value="1"/>
</dbReference>
<dbReference type="SMART" id="SM00292">
    <property type="entry name" value="BRCT"/>
    <property type="match status" value="1"/>
</dbReference>
<feature type="binding site" evidence="11">
    <location>
        <position position="114"/>
    </location>
    <ligand>
        <name>NAD(+)</name>
        <dbReference type="ChEBI" id="CHEBI:57540"/>
    </ligand>
</feature>
<dbReference type="PANTHER" id="PTHR23389">
    <property type="entry name" value="CHROMOSOME TRANSMISSION FIDELITY FACTOR 18"/>
    <property type="match status" value="1"/>
</dbReference>
<dbReference type="InterPro" id="IPR018239">
    <property type="entry name" value="DNA_ligase_AS"/>
</dbReference>
<dbReference type="SUPFAM" id="SSF47781">
    <property type="entry name" value="RuvA domain 2-like"/>
    <property type="match status" value="1"/>
</dbReference>
<evidence type="ECO:0000256" key="4">
    <source>
        <dbReference type="ARBA" id="ARBA00022723"/>
    </source>
</evidence>
<dbReference type="InterPro" id="IPR001357">
    <property type="entry name" value="BRCT_dom"/>
</dbReference>
<dbReference type="RefSeq" id="WP_226749901.1">
    <property type="nucleotide sequence ID" value="NZ_JAEINI020000001.1"/>
</dbReference>
<dbReference type="PANTHER" id="PTHR23389:SF9">
    <property type="entry name" value="DNA LIGASE"/>
    <property type="match status" value="1"/>
</dbReference>
<sequence length="679" mass="74000">MKPTAEQQCAAIRQQLADYNYQYYVLDAPTVPDAEYDRLYRELQKLEQQFPEFITQDSPTQRVGGAPLAKFAQVQHRLPMLSLDNAFAAEDLSAFSKRMRDRLDLSGEFSFCCEPKLDGLAVSIRYENGQLVQAATRGDGYTGEDITSNIRTIRAIPLQLKGESIPAVLEVRGEVFMPLAGFARLNEQARQRGDKLFANPRNAAAGSLRQLDPAITATRPLMFYAYAVGQVEDPTQLLDSACHYQRLQQLKQWGLPVCPEIQLVTGESAVLDYYQQILTRRAELAYEIDGVVIKVSNLAQQQALGFVARAPRWAIAFKFPAQEMLTTLLDVDFQVGRTGAITPVARLEPVSVGGVTVSNATLHNQDEINRLGVQIGDKVIIRRAGDVIPQIVGVVLEQRPEHAVPVQFPSRCPVCQAHIERVSGEAVARCSGGLSCQAQLKESLKHFVSRKALDIDGLGDKLVEQLVDHALVKAPADIFALDMPSLLGLERMAEKSALKLLQAIKQAKTTTLARFIYALGIREVGEATALNLATHFASLDALAQASNEQLLAVSDVGSVVAEHLGHFFAEPHNQAVVADLLAQGVHWPAMSKVAATEQPLAGQTVVLTGTLQSMGRDEAKALLQRLGAKVSGSVSAKTHVVVAGDNAGSKLVKANELNVPVWDEADMLQLFQQHGLVDA</sequence>
<dbReference type="CDD" id="cd00114">
    <property type="entry name" value="LIGANc"/>
    <property type="match status" value="1"/>
</dbReference>
<feature type="binding site" evidence="11">
    <location>
        <position position="436"/>
    </location>
    <ligand>
        <name>Zn(2+)</name>
        <dbReference type="ChEBI" id="CHEBI:29105"/>
    </ligand>
</feature>
<keyword evidence="8 11" id="KW-0520">NAD</keyword>